<dbReference type="Proteomes" id="UP000054383">
    <property type="component" value="Unassembled WGS sequence"/>
</dbReference>
<dbReference type="AlphaFoldDB" id="A0A0U1LQ76"/>
<dbReference type="STRING" id="28573.A0A0U1LQ76"/>
<sequence length="223" mass="26053">MLFTPCPQRLLDNNPIKEDDYIDEGFGNRINRFKDYVSGEDWMGIAPYPRSADPEDIFDLQEKRGIRPIEVPHGMLMRKGFTVSTASMRWAADMYEYAVDLWEKELPHVIMLSRQSRIGGNNTIMHGELAQLVTAMRNRAFEPEEKRFDDDHEFEDYEEEQKARFPEDGNSPYVFPFEQRFPVLMVSVVGPQHGRIFFACMDGRDVVIRQSQLYSFEKREAAP</sequence>
<organism evidence="1 2">
    <name type="scientific">Talaromyces islandicus</name>
    <name type="common">Penicillium islandicum</name>
    <dbReference type="NCBI Taxonomy" id="28573"/>
    <lineage>
        <taxon>Eukaryota</taxon>
        <taxon>Fungi</taxon>
        <taxon>Dikarya</taxon>
        <taxon>Ascomycota</taxon>
        <taxon>Pezizomycotina</taxon>
        <taxon>Eurotiomycetes</taxon>
        <taxon>Eurotiomycetidae</taxon>
        <taxon>Eurotiales</taxon>
        <taxon>Trichocomaceae</taxon>
        <taxon>Talaromyces</taxon>
        <taxon>Talaromyces sect. Islandici</taxon>
    </lineage>
</organism>
<gene>
    <name evidence="1" type="ORF">PISL3812_02552</name>
</gene>
<accession>A0A0U1LQ76</accession>
<reference evidence="1 2" key="1">
    <citation type="submission" date="2015-04" db="EMBL/GenBank/DDBJ databases">
        <authorList>
            <person name="Syromyatnikov M.Y."/>
            <person name="Popov V.N."/>
        </authorList>
    </citation>
    <scope>NUCLEOTIDE SEQUENCE [LARGE SCALE GENOMIC DNA]</scope>
    <source>
        <strain evidence="1">WF-38-12</strain>
    </source>
</reference>
<evidence type="ECO:0000313" key="1">
    <source>
        <dbReference type="EMBL" id="CRG85498.1"/>
    </source>
</evidence>
<dbReference type="EMBL" id="CVMT01000002">
    <property type="protein sequence ID" value="CRG85498.1"/>
    <property type="molecule type" value="Genomic_DNA"/>
</dbReference>
<protein>
    <submittedName>
        <fullName evidence="1">Uncharacterized protein</fullName>
    </submittedName>
</protein>
<name>A0A0U1LQ76_TALIS</name>
<proteinExistence type="predicted"/>
<dbReference type="OrthoDB" id="4227422at2759"/>
<keyword evidence="2" id="KW-1185">Reference proteome</keyword>
<evidence type="ECO:0000313" key="2">
    <source>
        <dbReference type="Proteomes" id="UP000054383"/>
    </source>
</evidence>